<evidence type="ECO:0000256" key="1">
    <source>
        <dbReference type="SAM" id="MobiDB-lite"/>
    </source>
</evidence>
<accession>A0A0E0C6I4</accession>
<proteinExistence type="predicted"/>
<feature type="region of interest" description="Disordered" evidence="1">
    <location>
        <begin position="33"/>
        <end position="76"/>
    </location>
</feature>
<dbReference type="HOGENOM" id="CLU_2363255_0_0_1"/>
<name>A0A0E0C6I4_9ORYZ</name>
<keyword evidence="3" id="KW-1185">Reference proteome</keyword>
<organism evidence="2">
    <name type="scientific">Oryza meridionalis</name>
    <dbReference type="NCBI Taxonomy" id="40149"/>
    <lineage>
        <taxon>Eukaryota</taxon>
        <taxon>Viridiplantae</taxon>
        <taxon>Streptophyta</taxon>
        <taxon>Embryophyta</taxon>
        <taxon>Tracheophyta</taxon>
        <taxon>Spermatophyta</taxon>
        <taxon>Magnoliopsida</taxon>
        <taxon>Liliopsida</taxon>
        <taxon>Poales</taxon>
        <taxon>Poaceae</taxon>
        <taxon>BOP clade</taxon>
        <taxon>Oryzoideae</taxon>
        <taxon>Oryzeae</taxon>
        <taxon>Oryzinae</taxon>
        <taxon>Oryza</taxon>
    </lineage>
</organism>
<evidence type="ECO:0000313" key="3">
    <source>
        <dbReference type="Proteomes" id="UP000008021"/>
    </source>
</evidence>
<feature type="compositionally biased region" description="Low complexity" evidence="1">
    <location>
        <begin position="43"/>
        <end position="52"/>
    </location>
</feature>
<dbReference type="EnsemblPlants" id="OMERI01G25230.1">
    <property type="protein sequence ID" value="OMERI01G25230.1"/>
    <property type="gene ID" value="OMERI01G25230"/>
</dbReference>
<dbReference type="Proteomes" id="UP000008021">
    <property type="component" value="Chromosome 1"/>
</dbReference>
<sequence>MAQRQGRGLHSGLAAAAYPIAARGLPASRLSRWRRQGRGPGPGHRWPAFARGGRQGRAGSPALSSRGGSRLAQRPVRDWDVRGAGARWAAGLERAR</sequence>
<evidence type="ECO:0000313" key="2">
    <source>
        <dbReference type="EnsemblPlants" id="OMERI01G25230.1"/>
    </source>
</evidence>
<reference evidence="2" key="2">
    <citation type="submission" date="2018-05" db="EMBL/GenBank/DDBJ databases">
        <title>OmerRS3 (Oryza meridionalis Reference Sequence Version 3).</title>
        <authorList>
            <person name="Zhang J."/>
            <person name="Kudrna D."/>
            <person name="Lee S."/>
            <person name="Talag J."/>
            <person name="Welchert J."/>
            <person name="Wing R.A."/>
        </authorList>
    </citation>
    <scope>NUCLEOTIDE SEQUENCE [LARGE SCALE GENOMIC DNA]</scope>
    <source>
        <strain evidence="2">cv. OR44</strain>
    </source>
</reference>
<dbReference type="Gramene" id="OMERI01G25230.1">
    <property type="protein sequence ID" value="OMERI01G25230.1"/>
    <property type="gene ID" value="OMERI01G25230"/>
</dbReference>
<protein>
    <submittedName>
        <fullName evidence="2">Uncharacterized protein</fullName>
    </submittedName>
</protein>
<reference evidence="2" key="1">
    <citation type="submission" date="2015-04" db="UniProtKB">
        <authorList>
            <consortium name="EnsemblPlants"/>
        </authorList>
    </citation>
    <scope>IDENTIFICATION</scope>
</reference>
<dbReference type="AlphaFoldDB" id="A0A0E0C6I4"/>